<name>A0ABU2BGA7_9MICC</name>
<evidence type="ECO:0000313" key="5">
    <source>
        <dbReference type="EMBL" id="MDR7356788.1"/>
    </source>
</evidence>
<dbReference type="Pfam" id="PF17173">
    <property type="entry name" value="DUF5129"/>
    <property type="match status" value="1"/>
</dbReference>
<feature type="chain" id="PRO_5045920570" evidence="3">
    <location>
        <begin position="25"/>
        <end position="482"/>
    </location>
</feature>
<dbReference type="Proteomes" id="UP001183817">
    <property type="component" value="Unassembled WGS sequence"/>
</dbReference>
<feature type="compositionally biased region" description="Low complexity" evidence="1">
    <location>
        <begin position="445"/>
        <end position="461"/>
    </location>
</feature>
<feature type="domain" description="DUF5129" evidence="4">
    <location>
        <begin position="32"/>
        <end position="370"/>
    </location>
</feature>
<keyword evidence="3" id="KW-0732">Signal</keyword>
<feature type="region of interest" description="Disordered" evidence="1">
    <location>
        <begin position="444"/>
        <end position="482"/>
    </location>
</feature>
<accession>A0ABU2BGA7</accession>
<dbReference type="RefSeq" id="WP_264269108.1">
    <property type="nucleotide sequence ID" value="NZ_BAAAWO010000001.1"/>
</dbReference>
<evidence type="ECO:0000256" key="2">
    <source>
        <dbReference type="SAM" id="Phobius"/>
    </source>
</evidence>
<protein>
    <submittedName>
        <fullName evidence="5">Membrane protein YgcG</fullName>
    </submittedName>
</protein>
<keyword evidence="6" id="KW-1185">Reference proteome</keyword>
<evidence type="ECO:0000256" key="1">
    <source>
        <dbReference type="SAM" id="MobiDB-lite"/>
    </source>
</evidence>
<keyword evidence="2" id="KW-0812">Transmembrane</keyword>
<feature type="transmembrane region" description="Helical" evidence="2">
    <location>
        <begin position="167"/>
        <end position="188"/>
    </location>
</feature>
<dbReference type="InterPro" id="IPR033435">
    <property type="entry name" value="DUF5129"/>
</dbReference>
<evidence type="ECO:0000256" key="3">
    <source>
        <dbReference type="SAM" id="SignalP"/>
    </source>
</evidence>
<evidence type="ECO:0000259" key="4">
    <source>
        <dbReference type="Pfam" id="PF17173"/>
    </source>
</evidence>
<comment type="caution">
    <text evidence="5">The sequence shown here is derived from an EMBL/GenBank/DDBJ whole genome shotgun (WGS) entry which is preliminary data.</text>
</comment>
<reference evidence="5 6" key="1">
    <citation type="submission" date="2023-07" db="EMBL/GenBank/DDBJ databases">
        <title>Sequencing the genomes of 1000 actinobacteria strains.</title>
        <authorList>
            <person name="Klenk H.-P."/>
        </authorList>
    </citation>
    <scope>NUCLEOTIDE SEQUENCE [LARGE SCALE GENOMIC DNA]</scope>
    <source>
        <strain evidence="5 6">DSM 20167</strain>
    </source>
</reference>
<keyword evidence="2" id="KW-1133">Transmembrane helix</keyword>
<dbReference type="EMBL" id="JAVDYI010000001">
    <property type="protein sequence ID" value="MDR7356788.1"/>
    <property type="molecule type" value="Genomic_DNA"/>
</dbReference>
<sequence>MRKLLTVLALGAMLLIGGAPAAQAAAATDIVVEDTAGTLDLDTLFPAIEEIDFNEPTKVAIYTRNGEFSDNLNEEVLRFARENHPEWLSPDKQKWADSLFLFALDPMGRQVGTYFGEDRKVSPGQRDDIQAATKDLFSEAQWTEGTVAGIERAAQMMNRPWYESPRLYAWSGVILVVGGISTGSTLYVRRTYRKRSAKALGAGNASYANVSMDLEVTELNAKTIGSDSRYGSLVLEKYRGFSSAYNQLAEQSNKANGLETKLHVRKQTAQFLEKYAANASELDRMDDVIADTNMLLNMGSGWAGAWERQLAPLREDLAEIEELLSHKDAAPEAPSAMALRRFKSMTAAEAEKWAAGLQAGNLDPEDALDKIAAARQELTGLLKDHSEAVIAKYAKTTKEAKLMREAMRTPKAPDTRRSSSHSILGTVYPSNRFWSVVGFTSGFRSGQSSVQESRSASSSSGGSTGYGSSGGSFSGSGSSSRF</sequence>
<feature type="compositionally biased region" description="Gly residues" evidence="1">
    <location>
        <begin position="462"/>
        <end position="474"/>
    </location>
</feature>
<keyword evidence="2" id="KW-0472">Membrane</keyword>
<organism evidence="5 6">
    <name type="scientific">Paeniglutamicibacter sulfureus</name>
    <dbReference type="NCBI Taxonomy" id="43666"/>
    <lineage>
        <taxon>Bacteria</taxon>
        <taxon>Bacillati</taxon>
        <taxon>Actinomycetota</taxon>
        <taxon>Actinomycetes</taxon>
        <taxon>Micrococcales</taxon>
        <taxon>Micrococcaceae</taxon>
        <taxon>Paeniglutamicibacter</taxon>
    </lineage>
</organism>
<feature type="signal peptide" evidence="3">
    <location>
        <begin position="1"/>
        <end position="24"/>
    </location>
</feature>
<evidence type="ECO:0000313" key="6">
    <source>
        <dbReference type="Proteomes" id="UP001183817"/>
    </source>
</evidence>
<proteinExistence type="predicted"/>
<gene>
    <name evidence="5" type="ORF">J2S64_000479</name>
</gene>